<organism evidence="1 2">
    <name type="scientific">Palleronia pelagia</name>
    <dbReference type="NCBI Taxonomy" id="387096"/>
    <lineage>
        <taxon>Bacteria</taxon>
        <taxon>Pseudomonadati</taxon>
        <taxon>Pseudomonadota</taxon>
        <taxon>Alphaproteobacteria</taxon>
        <taxon>Rhodobacterales</taxon>
        <taxon>Roseobacteraceae</taxon>
        <taxon>Palleronia</taxon>
    </lineage>
</organism>
<dbReference type="OrthoDB" id="9801773at2"/>
<dbReference type="Pfam" id="PF04134">
    <property type="entry name" value="DCC1-like"/>
    <property type="match status" value="1"/>
</dbReference>
<reference evidence="2" key="1">
    <citation type="submission" date="2016-10" db="EMBL/GenBank/DDBJ databases">
        <authorList>
            <person name="Varghese N."/>
            <person name="Submissions S."/>
        </authorList>
    </citation>
    <scope>NUCLEOTIDE SEQUENCE [LARGE SCALE GENOMIC DNA]</scope>
    <source>
        <strain evidence="2">DSM 26893</strain>
    </source>
</reference>
<dbReference type="InterPro" id="IPR007263">
    <property type="entry name" value="DCC1-like"/>
</dbReference>
<accession>A0A1H8JI46</accession>
<sequence length="121" mass="14091">MNQTPLVIYNGACPICAPEVRSYQRQARAAGADLRFEDLNHMDLRRFDLTEDQAAKRLHVVRDGELISGVDAFLVIWRELPKTRWLARLIDRPVIRPVAGWVYNRVLAPILFAMHKRRQTR</sequence>
<dbReference type="AlphaFoldDB" id="A0A1H8JI46"/>
<name>A0A1H8JI46_9RHOB</name>
<protein>
    <submittedName>
        <fullName evidence="1">Predicted thiol-disulfide oxidoreductase YuxK, DCC family</fullName>
    </submittedName>
</protein>
<dbReference type="RefSeq" id="WP_091846073.1">
    <property type="nucleotide sequence ID" value="NZ_FOCM01000006.1"/>
</dbReference>
<evidence type="ECO:0000313" key="1">
    <source>
        <dbReference type="EMBL" id="SEN80439.1"/>
    </source>
</evidence>
<keyword evidence="2" id="KW-1185">Reference proteome</keyword>
<proteinExistence type="predicted"/>
<evidence type="ECO:0000313" key="2">
    <source>
        <dbReference type="Proteomes" id="UP000199372"/>
    </source>
</evidence>
<gene>
    <name evidence="1" type="ORF">SAMN04488011_106227</name>
</gene>
<dbReference type="EMBL" id="FOCM01000006">
    <property type="protein sequence ID" value="SEN80439.1"/>
    <property type="molecule type" value="Genomic_DNA"/>
</dbReference>
<dbReference type="Proteomes" id="UP000199372">
    <property type="component" value="Unassembled WGS sequence"/>
</dbReference>
<dbReference type="GO" id="GO:0015035">
    <property type="term" value="F:protein-disulfide reductase activity"/>
    <property type="evidence" value="ECO:0007669"/>
    <property type="project" value="InterPro"/>
</dbReference>